<sequence>MNFKNVGIVAQRFGKATMKTLEHYAPKILVGLGIACFGSATIVACKATTKLASTMEEINRDISVAKAIEANDADAEKQKNKEITKAYISGGAKLAKLYGTAIALTASGAACVLSGNHIMTKRYAGAVAALTSTENMYNTYRQRVIEECGEEKDVQFQNGIKEVVDAVPVLNKDGSPKVDKNGEVKTVEKRSFQQTKSANIYSRMFEEATTRAWDPSPEYNRSSLKLKENFFNQQLHSWGYITLNEVYRQLGFPTTSYGQDVGWVIDDETPHAVVDLGLYDVDPEQGCMKIDALDAFTNSILLTFNGCRYIKDKIFKYQRIF</sequence>
<dbReference type="InterPro" id="IPR045933">
    <property type="entry name" value="DUF6353"/>
</dbReference>
<dbReference type="EMBL" id="BK016270">
    <property type="protein sequence ID" value="DAG06401.1"/>
    <property type="molecule type" value="Genomic_DNA"/>
</dbReference>
<organism evidence="1">
    <name type="scientific">Siphoviridae sp. cthu813</name>
    <dbReference type="NCBI Taxonomy" id="2825618"/>
    <lineage>
        <taxon>Viruses</taxon>
        <taxon>Duplodnaviria</taxon>
        <taxon>Heunggongvirae</taxon>
        <taxon>Uroviricota</taxon>
        <taxon>Caudoviricetes</taxon>
    </lineage>
</organism>
<reference evidence="1" key="1">
    <citation type="journal article" date="2021" name="Proc. Natl. Acad. Sci. U.S.A.">
        <title>A Catalog of Tens of Thousands of Viruses from Human Metagenomes Reveals Hidden Associations with Chronic Diseases.</title>
        <authorList>
            <person name="Tisza M.J."/>
            <person name="Buck C.B."/>
        </authorList>
    </citation>
    <scope>NUCLEOTIDE SEQUENCE</scope>
    <source>
        <strain evidence="1">Cthu813</strain>
    </source>
</reference>
<proteinExistence type="predicted"/>
<evidence type="ECO:0000313" key="1">
    <source>
        <dbReference type="EMBL" id="DAG06401.1"/>
    </source>
</evidence>
<name>A0A8S5VI04_9CAUD</name>
<accession>A0A8S5VI04</accession>
<protein>
    <submittedName>
        <fullName evidence="1">Uncharacterized protein</fullName>
    </submittedName>
</protein>
<dbReference type="Pfam" id="PF19880">
    <property type="entry name" value="DUF6353"/>
    <property type="match status" value="1"/>
</dbReference>